<gene>
    <name evidence="2" type="ORF">AVDCRST_MAG07-95</name>
</gene>
<dbReference type="AlphaFoldDB" id="A0A6J4KHU4"/>
<evidence type="ECO:0000256" key="1">
    <source>
        <dbReference type="SAM" id="MobiDB-lite"/>
    </source>
</evidence>
<name>A0A6J4KHU4_9ACTN</name>
<feature type="compositionally biased region" description="Low complexity" evidence="1">
    <location>
        <begin position="101"/>
        <end position="120"/>
    </location>
</feature>
<protein>
    <recommendedName>
        <fullName evidence="3">Beta propeller domain-containing protein</fullName>
    </recommendedName>
</protein>
<dbReference type="EMBL" id="CADCUB010000002">
    <property type="protein sequence ID" value="CAA9304057.1"/>
    <property type="molecule type" value="Genomic_DNA"/>
</dbReference>
<proteinExistence type="predicted"/>
<accession>A0A6J4KHU4</accession>
<reference evidence="2" key="1">
    <citation type="submission" date="2020-02" db="EMBL/GenBank/DDBJ databases">
        <authorList>
            <person name="Meier V. D."/>
        </authorList>
    </citation>
    <scope>NUCLEOTIDE SEQUENCE</scope>
    <source>
        <strain evidence="2">AVDCRST_MAG07</strain>
    </source>
</reference>
<dbReference type="Pfam" id="PF09826">
    <property type="entry name" value="Beta_propel"/>
    <property type="match status" value="1"/>
</dbReference>
<dbReference type="InterPro" id="IPR019198">
    <property type="entry name" value="Beta_propeller_containing"/>
</dbReference>
<feature type="region of interest" description="Disordered" evidence="1">
    <location>
        <begin position="86"/>
        <end position="133"/>
    </location>
</feature>
<sequence>MTAQPAPPPAAPAVHGNRRWRRRAAAVAALASGAGLLTLVPGAAAPAAASGLVPWTDCDAMLAHYRAELVRTATPYGIGGHGFGRAESSGGSAPGTRLEAQRSAGADSAAAGSSTGEAVGTGPTGTNLQEAGVDEPDTVKLSGDLVLAVGNGRLQVVRGGRTPTLLSSLPLGALDGPAELLVDGSRVLVVASGWRPVPGAPSPGPLPGPAEAGDSWSEVAVDLPARTVLAAPGRPYVRLLLVDLAEPAEPRVRETLELDGTSVSARLVDGTVRLVTRSTPHVPAVSPEHPGERAQEDRALAANRRAAARATVEQVLPTAVRRDADGTEITRAPAVGCNRVHHPAGTPAGATTLLVTTLRPAAGLAAVDTTAVTSDGDLVYASTDRLHVATSRWGTVAPAADTAGRSVPADQVTTELHAFDTSSPERTRYLGSGSVPGYLYGRWALSHHEGHLRVATTTAAPWDGSGTSSSSMVVLAEQGGRLVERGRLDGLGPTEQIYAVRYVGDLATVVTFRQTDPLYVLDLSDPAQPRLRGELKVPGFSTYLHPVGDDRLLGVGQDADSSGRVTGVQLSLFDLSDLSAPTQVHRLSLGEGWSPALDDSRAFGFDPGRRLAVLPFSSWSRTGGASTALGVRVDGDRLVEAGRLAVGPENAIERVLLGADTAYALSFRGVVAMDPASMQRTGSAAYGG</sequence>
<evidence type="ECO:0008006" key="3">
    <source>
        <dbReference type="Google" id="ProtNLM"/>
    </source>
</evidence>
<organism evidence="2">
    <name type="scientific">uncultured Frankineae bacterium</name>
    <dbReference type="NCBI Taxonomy" id="437475"/>
    <lineage>
        <taxon>Bacteria</taxon>
        <taxon>Bacillati</taxon>
        <taxon>Actinomycetota</taxon>
        <taxon>Actinomycetes</taxon>
        <taxon>Frankiales</taxon>
        <taxon>environmental samples</taxon>
    </lineage>
</organism>
<evidence type="ECO:0000313" key="2">
    <source>
        <dbReference type="EMBL" id="CAA9304057.1"/>
    </source>
</evidence>